<sequence>MKVKNELLLIDILSLTLIAIISLTPLKVVRIILGLPFILFFPGYTLIAALFPKRTQLDTIERVALSFGLSIAVVPLIGLILNYTPWGIRLYPILISLTGFIIVMSAIAWIRRLYILPAERLNISINI</sequence>
<feature type="transmembrane region" description="Helical" evidence="1">
    <location>
        <begin position="31"/>
        <end position="51"/>
    </location>
</feature>
<evidence type="ECO:0000313" key="4">
    <source>
        <dbReference type="Proteomes" id="UP000267654"/>
    </source>
</evidence>
<feature type="transmembrane region" description="Helical" evidence="1">
    <location>
        <begin position="7"/>
        <end position="25"/>
    </location>
</feature>
<organism evidence="3 4">
    <name type="scientific">Aerophobetes bacterium</name>
    <dbReference type="NCBI Taxonomy" id="2030807"/>
    <lineage>
        <taxon>Bacteria</taxon>
        <taxon>Candidatus Aerophobota</taxon>
    </lineage>
</organism>
<feature type="domain" description="DUF1616" evidence="2">
    <location>
        <begin position="12"/>
        <end position="124"/>
    </location>
</feature>
<dbReference type="InterPro" id="IPR011674">
    <property type="entry name" value="DUF1616"/>
</dbReference>
<reference evidence="3 4" key="1">
    <citation type="submission" date="2018-06" db="EMBL/GenBank/DDBJ databases">
        <title>Extensive metabolic versatility and redundancy in microbially diverse, dynamic hydrothermal sediments.</title>
        <authorList>
            <person name="Dombrowski N."/>
            <person name="Teske A."/>
            <person name="Baker B.J."/>
        </authorList>
    </citation>
    <scope>NUCLEOTIDE SEQUENCE [LARGE SCALE GENOMIC DNA]</scope>
    <source>
        <strain evidence="3">B19_G9</strain>
    </source>
</reference>
<feature type="transmembrane region" description="Helical" evidence="1">
    <location>
        <begin position="90"/>
        <end position="110"/>
    </location>
</feature>
<evidence type="ECO:0000313" key="3">
    <source>
        <dbReference type="EMBL" id="RLE13493.1"/>
    </source>
</evidence>
<comment type="caution">
    <text evidence="3">The sequence shown here is derived from an EMBL/GenBank/DDBJ whole genome shotgun (WGS) entry which is preliminary data.</text>
</comment>
<feature type="non-terminal residue" evidence="3">
    <location>
        <position position="127"/>
    </location>
</feature>
<gene>
    <name evidence="3" type="ORF">DRI96_02885</name>
</gene>
<evidence type="ECO:0000256" key="1">
    <source>
        <dbReference type="SAM" id="Phobius"/>
    </source>
</evidence>
<dbReference type="Pfam" id="PF07760">
    <property type="entry name" value="DUF1616"/>
    <property type="match status" value="1"/>
</dbReference>
<name>A0A662DGS8_UNCAE</name>
<dbReference type="Proteomes" id="UP000267654">
    <property type="component" value="Unassembled WGS sequence"/>
</dbReference>
<feature type="transmembrane region" description="Helical" evidence="1">
    <location>
        <begin position="63"/>
        <end position="84"/>
    </location>
</feature>
<dbReference type="AlphaFoldDB" id="A0A662DGS8"/>
<keyword evidence="1" id="KW-1133">Transmembrane helix</keyword>
<proteinExistence type="predicted"/>
<accession>A0A662DGS8</accession>
<evidence type="ECO:0000259" key="2">
    <source>
        <dbReference type="Pfam" id="PF07760"/>
    </source>
</evidence>
<protein>
    <recommendedName>
        <fullName evidence="2">DUF1616 domain-containing protein</fullName>
    </recommendedName>
</protein>
<keyword evidence="1" id="KW-0472">Membrane</keyword>
<keyword evidence="1" id="KW-0812">Transmembrane</keyword>
<dbReference type="EMBL" id="QMQB01000086">
    <property type="protein sequence ID" value="RLE13493.1"/>
    <property type="molecule type" value="Genomic_DNA"/>
</dbReference>